<dbReference type="InterPro" id="IPR044969">
    <property type="entry name" value="DFO"/>
</dbReference>
<dbReference type="STRING" id="29655.A0A0K9PED1"/>
<accession>A0A0K9PED1</accession>
<name>A0A0K9PED1_ZOSMR</name>
<comment type="caution">
    <text evidence="1">The sequence shown here is derived from an EMBL/GenBank/DDBJ whole genome shotgun (WGS) entry which is preliminary data.</text>
</comment>
<reference evidence="2" key="1">
    <citation type="journal article" date="2016" name="Nature">
        <title>The genome of the seagrass Zostera marina reveals angiosperm adaptation to the sea.</title>
        <authorList>
            <person name="Olsen J.L."/>
            <person name="Rouze P."/>
            <person name="Verhelst B."/>
            <person name="Lin Y.-C."/>
            <person name="Bayer T."/>
            <person name="Collen J."/>
            <person name="Dattolo E."/>
            <person name="De Paoli E."/>
            <person name="Dittami S."/>
            <person name="Maumus F."/>
            <person name="Michel G."/>
            <person name="Kersting A."/>
            <person name="Lauritano C."/>
            <person name="Lohaus R."/>
            <person name="Toepel M."/>
            <person name="Tonon T."/>
            <person name="Vanneste K."/>
            <person name="Amirebrahimi M."/>
            <person name="Brakel J."/>
            <person name="Bostroem C."/>
            <person name="Chovatia M."/>
            <person name="Grimwood J."/>
            <person name="Jenkins J.W."/>
            <person name="Jueterbock A."/>
            <person name="Mraz A."/>
            <person name="Stam W.T."/>
            <person name="Tice H."/>
            <person name="Bornberg-Bauer E."/>
            <person name="Green P.J."/>
            <person name="Pearson G.A."/>
            <person name="Procaccini G."/>
            <person name="Duarte C.M."/>
            <person name="Schmutz J."/>
            <person name="Reusch T.B.H."/>
            <person name="Van de Peer Y."/>
        </authorList>
    </citation>
    <scope>NUCLEOTIDE SEQUENCE [LARGE SCALE GENOMIC DNA]</scope>
    <source>
        <strain evidence="2">cv. Finnish</strain>
    </source>
</reference>
<dbReference type="PANTHER" id="PTHR37176:SF1">
    <property type="entry name" value="PROTEIN DOUBLE-STRAND BREAK FORMATION"/>
    <property type="match status" value="1"/>
</dbReference>
<evidence type="ECO:0000313" key="2">
    <source>
        <dbReference type="Proteomes" id="UP000036987"/>
    </source>
</evidence>
<dbReference type="OMA" id="RNCAMAS"/>
<dbReference type="GO" id="GO:0042138">
    <property type="term" value="P:meiotic DNA double-strand break formation"/>
    <property type="evidence" value="ECO:0007669"/>
    <property type="project" value="InterPro"/>
</dbReference>
<proteinExistence type="predicted"/>
<dbReference type="Proteomes" id="UP000036987">
    <property type="component" value="Unassembled WGS sequence"/>
</dbReference>
<organism evidence="1 2">
    <name type="scientific">Zostera marina</name>
    <name type="common">Eelgrass</name>
    <dbReference type="NCBI Taxonomy" id="29655"/>
    <lineage>
        <taxon>Eukaryota</taxon>
        <taxon>Viridiplantae</taxon>
        <taxon>Streptophyta</taxon>
        <taxon>Embryophyta</taxon>
        <taxon>Tracheophyta</taxon>
        <taxon>Spermatophyta</taxon>
        <taxon>Magnoliopsida</taxon>
        <taxon>Liliopsida</taxon>
        <taxon>Zosteraceae</taxon>
        <taxon>Zostera</taxon>
    </lineage>
</organism>
<protein>
    <submittedName>
        <fullName evidence="1">Uncharacterized protein</fullName>
    </submittedName>
</protein>
<gene>
    <name evidence="1" type="ORF">ZOSMA_26G00680</name>
</gene>
<dbReference type="OrthoDB" id="1925581at2759"/>
<dbReference type="AlphaFoldDB" id="A0A0K9PED1"/>
<evidence type="ECO:0000313" key="1">
    <source>
        <dbReference type="EMBL" id="KMZ67319.1"/>
    </source>
</evidence>
<dbReference type="EMBL" id="LFYR01000915">
    <property type="protein sequence ID" value="KMZ67319.1"/>
    <property type="molecule type" value="Genomic_DNA"/>
</dbReference>
<sequence>MSRIVVGNGVDLALVLLRYDLRNKRFEDRTLRILETVLVAKDVKSLVDARSASQEVLRSEVVPIMGEITGRDIDEKLRVAEFFVKAFALVGDIESFMAIKYEVLILRELKHMSNPCLQVLYEEWISFALESFNYGFYSIAIKGFDNALLCIHSSNRNINLQAPLKTEEIIKKIKKHRDRALALTSSHSGTYMIY</sequence>
<keyword evidence="2" id="KW-1185">Reference proteome</keyword>
<dbReference type="PANTHER" id="PTHR37176">
    <property type="entry name" value="F10K1.23"/>
    <property type="match status" value="1"/>
</dbReference>